<reference evidence="4" key="1">
    <citation type="journal article" date="2020" name="Stud. Mycol.">
        <title>101 Dothideomycetes genomes: a test case for predicting lifestyles and emergence of pathogens.</title>
        <authorList>
            <person name="Haridas S."/>
            <person name="Albert R."/>
            <person name="Binder M."/>
            <person name="Bloem J."/>
            <person name="Labutti K."/>
            <person name="Salamov A."/>
            <person name="Andreopoulos B."/>
            <person name="Baker S."/>
            <person name="Barry K."/>
            <person name="Bills G."/>
            <person name="Bluhm B."/>
            <person name="Cannon C."/>
            <person name="Castanera R."/>
            <person name="Culley D."/>
            <person name="Daum C."/>
            <person name="Ezra D."/>
            <person name="Gonzalez J."/>
            <person name="Henrissat B."/>
            <person name="Kuo A."/>
            <person name="Liang C."/>
            <person name="Lipzen A."/>
            <person name="Lutzoni F."/>
            <person name="Magnuson J."/>
            <person name="Mondo S."/>
            <person name="Nolan M."/>
            <person name="Ohm R."/>
            <person name="Pangilinan J."/>
            <person name="Park H.-J."/>
            <person name="Ramirez L."/>
            <person name="Alfaro M."/>
            <person name="Sun H."/>
            <person name="Tritt A."/>
            <person name="Yoshinaga Y."/>
            <person name="Zwiers L.-H."/>
            <person name="Turgeon B."/>
            <person name="Goodwin S."/>
            <person name="Spatafora J."/>
            <person name="Crous P."/>
            <person name="Grigoriev I."/>
        </authorList>
    </citation>
    <scope>NUCLEOTIDE SEQUENCE</scope>
    <source>
        <strain evidence="4">CBS 119687</strain>
    </source>
</reference>
<dbReference type="PROSITE" id="PS00463">
    <property type="entry name" value="ZN2_CY6_FUNGAL_1"/>
    <property type="match status" value="1"/>
</dbReference>
<keyword evidence="1" id="KW-0539">Nucleus</keyword>
<feature type="region of interest" description="Disordered" evidence="2">
    <location>
        <begin position="200"/>
        <end position="224"/>
    </location>
</feature>
<dbReference type="EMBL" id="ML977503">
    <property type="protein sequence ID" value="KAF2130739.1"/>
    <property type="molecule type" value="Genomic_DNA"/>
</dbReference>
<dbReference type="RefSeq" id="XP_033525126.1">
    <property type="nucleotide sequence ID" value="XM_033665708.1"/>
</dbReference>
<dbReference type="InterPro" id="IPR001138">
    <property type="entry name" value="Zn2Cys6_DnaBD"/>
</dbReference>
<evidence type="ECO:0000313" key="5">
    <source>
        <dbReference type="Proteomes" id="UP000799771"/>
    </source>
</evidence>
<feature type="compositionally biased region" description="Basic and acidic residues" evidence="2">
    <location>
        <begin position="1"/>
        <end position="12"/>
    </location>
</feature>
<feature type="domain" description="Zn(2)-C6 fungal-type" evidence="3">
    <location>
        <begin position="468"/>
        <end position="502"/>
    </location>
</feature>
<organism evidence="4 5">
    <name type="scientific">Dothidotthia symphoricarpi CBS 119687</name>
    <dbReference type="NCBI Taxonomy" id="1392245"/>
    <lineage>
        <taxon>Eukaryota</taxon>
        <taxon>Fungi</taxon>
        <taxon>Dikarya</taxon>
        <taxon>Ascomycota</taxon>
        <taxon>Pezizomycotina</taxon>
        <taxon>Dothideomycetes</taxon>
        <taxon>Pleosporomycetidae</taxon>
        <taxon>Pleosporales</taxon>
        <taxon>Dothidotthiaceae</taxon>
        <taxon>Dothidotthia</taxon>
    </lineage>
</organism>
<sequence>MVDNDMPPRPETEFDFSLPHGLEAGEDASNDDQNDRDSLHDLFNSPEPDNDNEHNKIDHNDHDLNPENRNNDQQDLNYCAFAKGFSDDEDGDETFDGSWAGHQAKTSSSRNKKSPRRSETDDADDEESPRMKKPRQSLFGGPDEEVEEDEPDRRVTEDQSGLDALDTPEQGIRNRISSLNLDQQEDETIRPFNLGFGLASSDRGSISPRSSPAPSEGSVIIPPDDQVPYELRKNIDRKKTTTYLDTDQTGNYDPLQEVKQKMRALNKARTAKRGKKKGKERVPKLRIRKRIIKFHFEVFGNVLNLTNEEDNWPDNWSELDSEYEREAQELRSFYRRNTPGVVQQVPIVDPAGLLQDLTGHPAARGCVSCRLNEQTCSMSEDGPYPCSRCIDDRTECEPISPPTVKGRCKRCRKDNQESCSFEDNPDQALCDYCAENEFICEALPPEGYKADRVSLDAVLYSSNRPHATCTSCRQQKKRCSLKKKHHKPPCKQCKKDGTGCTFYDLPKQDDWRKKPGKIAPEVSTPGSQFFTPEDLADLMMRDEEMPSRAVTPDIEMEDDAGRKGRLGKINTSFAHPILFNEVAFDETAQQPSDCNFCELPIFGMIGHFEREVHVIQWYNGLGYTEVGGGHCSDKGPTTMCVSCTTSRLQILACPAHQLTPIRHTNEHPSFDDVAEELMFAEPGSIAMQYQLQRWCSMCFSVATFGCACSQPSVCGEEETELSGCGLRLCDSCEIALRGFAGDFDRMAEDMDRQSKIAEFDQQQGRSLEGVARADVGFLRQDGLLMRHIGGEDGED</sequence>
<dbReference type="OrthoDB" id="5303703at2759"/>
<dbReference type="SMART" id="SM00066">
    <property type="entry name" value="GAL4"/>
    <property type="match status" value="2"/>
</dbReference>
<accession>A0A6A6AFQ8</accession>
<dbReference type="Gene3D" id="4.10.240.10">
    <property type="entry name" value="Zn(2)-C6 fungal-type DNA-binding domain"/>
    <property type="match status" value="1"/>
</dbReference>
<dbReference type="GO" id="GO:0000981">
    <property type="term" value="F:DNA-binding transcription factor activity, RNA polymerase II-specific"/>
    <property type="evidence" value="ECO:0007669"/>
    <property type="project" value="InterPro"/>
</dbReference>
<dbReference type="GO" id="GO:0008270">
    <property type="term" value="F:zinc ion binding"/>
    <property type="evidence" value="ECO:0007669"/>
    <property type="project" value="InterPro"/>
</dbReference>
<evidence type="ECO:0000256" key="2">
    <source>
        <dbReference type="SAM" id="MobiDB-lite"/>
    </source>
</evidence>
<evidence type="ECO:0000313" key="4">
    <source>
        <dbReference type="EMBL" id="KAF2130739.1"/>
    </source>
</evidence>
<dbReference type="PROSITE" id="PS50048">
    <property type="entry name" value="ZN2_CY6_FUNGAL_2"/>
    <property type="match status" value="1"/>
</dbReference>
<name>A0A6A6AFQ8_9PLEO</name>
<evidence type="ECO:0000259" key="3">
    <source>
        <dbReference type="PROSITE" id="PS50048"/>
    </source>
</evidence>
<keyword evidence="5" id="KW-1185">Reference proteome</keyword>
<proteinExistence type="predicted"/>
<dbReference type="GeneID" id="54406140"/>
<dbReference type="Proteomes" id="UP000799771">
    <property type="component" value="Unassembled WGS sequence"/>
</dbReference>
<feature type="region of interest" description="Disordered" evidence="2">
    <location>
        <begin position="1"/>
        <end position="186"/>
    </location>
</feature>
<feature type="compositionally biased region" description="Low complexity" evidence="2">
    <location>
        <begin position="200"/>
        <end position="212"/>
    </location>
</feature>
<dbReference type="SUPFAM" id="SSF57701">
    <property type="entry name" value="Zn2/Cys6 DNA-binding domain"/>
    <property type="match status" value="1"/>
</dbReference>
<dbReference type="InterPro" id="IPR036864">
    <property type="entry name" value="Zn2-C6_fun-type_DNA-bd_sf"/>
</dbReference>
<dbReference type="AlphaFoldDB" id="A0A6A6AFQ8"/>
<feature type="compositionally biased region" description="Basic and acidic residues" evidence="2">
    <location>
        <begin position="51"/>
        <end position="72"/>
    </location>
</feature>
<evidence type="ECO:0000256" key="1">
    <source>
        <dbReference type="ARBA" id="ARBA00023242"/>
    </source>
</evidence>
<protein>
    <recommendedName>
        <fullName evidence="3">Zn(2)-C6 fungal-type domain-containing protein</fullName>
    </recommendedName>
</protein>
<gene>
    <name evidence="4" type="ORF">P153DRAFT_336572</name>
</gene>